<dbReference type="InterPro" id="IPR019613">
    <property type="entry name" value="DUF4198"/>
</dbReference>
<gene>
    <name evidence="2" type="ORF">CA267_007825</name>
</gene>
<dbReference type="AlphaFoldDB" id="A0A6M4MBW6"/>
<proteinExistence type="predicted"/>
<dbReference type="KEGG" id="apel:CA267_007825"/>
<dbReference type="EMBL" id="CP052766">
    <property type="protein sequence ID" value="QJR80694.1"/>
    <property type="molecule type" value="Genomic_DNA"/>
</dbReference>
<feature type="signal peptide" evidence="1">
    <location>
        <begin position="1"/>
        <end position="23"/>
    </location>
</feature>
<keyword evidence="1" id="KW-0732">Signal</keyword>
<dbReference type="Proteomes" id="UP000219285">
    <property type="component" value="Chromosome"/>
</dbReference>
<dbReference type="OrthoDB" id="5943at2"/>
<sequence length="275" mass="30452">MKKSLIIGASALSLLLVSPFTSAHRVWIKPSTTVVSGENEWITFDAAIANGIFAPDHFAMPLERLNAFSPDGKNIELKNPHKLHYRSVFDLELTQEGTYKVASSSRSISARWEDEKGERHFWPGRGEVASPAEFEAAVPKDAKNLEVVDSARRVEVYVTSGAPSDTVLKPTNKGLELVATTHPNDLYVNENVEFRFIMDGESAAATQVTVVKEGEKYRDTANPIEVKADAQGKISLQFPDPGMYWLEAEYEDNKAKAPAKTRRGTYVVVLEVLPM</sequence>
<reference evidence="3" key="1">
    <citation type="submission" date="2014-12" db="EMBL/GenBank/DDBJ databases">
        <title>Complete genome sequence of a multi-drug resistant Klebsiella pneumoniae.</title>
        <authorList>
            <person name="Hua X."/>
            <person name="Chen Q."/>
            <person name="Li X."/>
            <person name="Feng Y."/>
            <person name="Ruan Z."/>
            <person name="Yu Y."/>
        </authorList>
    </citation>
    <scope>NUCLEOTIDE SEQUENCE [LARGE SCALE GENOMIC DNA]</scope>
    <source>
        <strain evidence="3">5.12</strain>
    </source>
</reference>
<evidence type="ECO:0000313" key="3">
    <source>
        <dbReference type="Proteomes" id="UP000219285"/>
    </source>
</evidence>
<protein>
    <submittedName>
        <fullName evidence="2">DUF4198 domain-containing protein</fullName>
    </submittedName>
</protein>
<organism evidence="2 3">
    <name type="scientific">Alteromonas pelagimontana</name>
    <dbReference type="NCBI Taxonomy" id="1858656"/>
    <lineage>
        <taxon>Bacteria</taxon>
        <taxon>Pseudomonadati</taxon>
        <taxon>Pseudomonadota</taxon>
        <taxon>Gammaproteobacteria</taxon>
        <taxon>Alteromonadales</taxon>
        <taxon>Alteromonadaceae</taxon>
        <taxon>Alteromonas/Salinimonas group</taxon>
        <taxon>Alteromonas</taxon>
    </lineage>
</organism>
<keyword evidence="3" id="KW-1185">Reference proteome</keyword>
<reference evidence="2 3" key="2">
    <citation type="submission" date="2020-04" db="EMBL/GenBank/DDBJ databases">
        <title>Complete genome sequence of Alteromonas pelagimontana 5.12T.</title>
        <authorList>
            <person name="Sinha R.K."/>
            <person name="Krishnan K.P."/>
            <person name="Kurian J.P."/>
        </authorList>
    </citation>
    <scope>NUCLEOTIDE SEQUENCE [LARGE SCALE GENOMIC DNA]</scope>
    <source>
        <strain evidence="2 3">5.12</strain>
    </source>
</reference>
<evidence type="ECO:0000313" key="2">
    <source>
        <dbReference type="EMBL" id="QJR80694.1"/>
    </source>
</evidence>
<feature type="chain" id="PRO_5028888958" evidence="1">
    <location>
        <begin position="24"/>
        <end position="275"/>
    </location>
</feature>
<name>A0A6M4MBW6_9ALTE</name>
<dbReference type="RefSeq" id="WP_075608005.1">
    <property type="nucleotide sequence ID" value="NZ_CP052766.1"/>
</dbReference>
<evidence type="ECO:0000256" key="1">
    <source>
        <dbReference type="SAM" id="SignalP"/>
    </source>
</evidence>
<accession>A0A6M4MBW6</accession>
<dbReference type="Pfam" id="PF10670">
    <property type="entry name" value="DUF4198"/>
    <property type="match status" value="1"/>
</dbReference>